<keyword evidence="1" id="KW-0812">Transmembrane</keyword>
<dbReference type="InterPro" id="IPR018710">
    <property type="entry name" value="DUF2232"/>
</dbReference>
<evidence type="ECO:0000313" key="3">
    <source>
        <dbReference type="Proteomes" id="UP000251075"/>
    </source>
</evidence>
<comment type="caution">
    <text evidence="2">The sequence shown here is derived from an EMBL/GenBank/DDBJ whole genome shotgun (WGS) entry which is preliminary data.</text>
</comment>
<feature type="transmembrane region" description="Helical" evidence="1">
    <location>
        <begin position="273"/>
        <end position="291"/>
    </location>
</feature>
<feature type="transmembrane region" description="Helical" evidence="1">
    <location>
        <begin position="7"/>
        <end position="34"/>
    </location>
</feature>
<name>A0A364NZ77_9PROT</name>
<proteinExistence type="predicted"/>
<reference evidence="2 3" key="1">
    <citation type="submission" date="2017-11" db="EMBL/GenBank/DDBJ databases">
        <title>Draft genome sequence of magnetotactic bacterium Magnetospirillum kuznetsovii LBB-42.</title>
        <authorList>
            <person name="Grouzdev D.S."/>
            <person name="Rysina M.S."/>
            <person name="Baslerov R.V."/>
            <person name="Koziaeva V."/>
        </authorList>
    </citation>
    <scope>NUCLEOTIDE SEQUENCE [LARGE SCALE GENOMIC DNA]</scope>
    <source>
        <strain evidence="2 3">LBB-42</strain>
    </source>
</reference>
<dbReference type="EMBL" id="PGTO01000005">
    <property type="protein sequence ID" value="RAU22205.1"/>
    <property type="molecule type" value="Genomic_DNA"/>
</dbReference>
<keyword evidence="3" id="KW-1185">Reference proteome</keyword>
<dbReference type="Proteomes" id="UP000251075">
    <property type="component" value="Unassembled WGS sequence"/>
</dbReference>
<feature type="transmembrane region" description="Helical" evidence="1">
    <location>
        <begin position="168"/>
        <end position="193"/>
    </location>
</feature>
<organism evidence="2 3">
    <name type="scientific">Paramagnetospirillum kuznetsovii</name>
    <dbReference type="NCBI Taxonomy" id="2053833"/>
    <lineage>
        <taxon>Bacteria</taxon>
        <taxon>Pseudomonadati</taxon>
        <taxon>Pseudomonadota</taxon>
        <taxon>Alphaproteobacteria</taxon>
        <taxon>Rhodospirillales</taxon>
        <taxon>Magnetospirillaceae</taxon>
        <taxon>Paramagnetospirillum</taxon>
    </lineage>
</organism>
<dbReference type="RefSeq" id="WP_112143785.1">
    <property type="nucleotide sequence ID" value="NZ_PGTO01000005.1"/>
</dbReference>
<evidence type="ECO:0000313" key="2">
    <source>
        <dbReference type="EMBL" id="RAU22205.1"/>
    </source>
</evidence>
<feature type="transmembrane region" description="Helical" evidence="1">
    <location>
        <begin position="54"/>
        <end position="87"/>
    </location>
</feature>
<feature type="transmembrane region" description="Helical" evidence="1">
    <location>
        <begin position="108"/>
        <end position="128"/>
    </location>
</feature>
<dbReference type="OrthoDB" id="7335270at2"/>
<dbReference type="Pfam" id="PF09991">
    <property type="entry name" value="DUF2232"/>
    <property type="match status" value="1"/>
</dbReference>
<dbReference type="AlphaFoldDB" id="A0A364NZ77"/>
<evidence type="ECO:0000256" key="1">
    <source>
        <dbReference type="SAM" id="Phobius"/>
    </source>
</evidence>
<keyword evidence="1" id="KW-1133">Transmembrane helix</keyword>
<sequence>MTGSIGISLAAGLLSSVLFLALAKGIAVGMLLSYLAPLPLMMAGLNRGTTAALVAGSAAMAAVALGVGGIASLPFAITAVLPALVVVRQSLLWRGNADGSVEWYPPGLVLAWLTGMGLALILIGAAFVPGQTDSGELVGIQDWVSDAVGRTFTLLAPSLTVEQRHAAIGWWVPFFPAMVAGSWLIMAVVNATLAQGFLARLGKSQRPTPAYRELELPLWLGVALPTALAVGAMVEGDLGYLARNMAVVTVVPFVLLGLAVMHEWVARRPNARLLLAVTYGVLFLASAWAIFPVAGLGLARFVTRFRRTAESGGGKED</sequence>
<feature type="transmembrane region" description="Helical" evidence="1">
    <location>
        <begin position="214"/>
        <end position="234"/>
    </location>
</feature>
<gene>
    <name evidence="2" type="ORF">CU669_08715</name>
</gene>
<accession>A0A364NZ77</accession>
<evidence type="ECO:0008006" key="4">
    <source>
        <dbReference type="Google" id="ProtNLM"/>
    </source>
</evidence>
<keyword evidence="1" id="KW-0472">Membrane</keyword>
<feature type="transmembrane region" description="Helical" evidence="1">
    <location>
        <begin position="240"/>
        <end position="261"/>
    </location>
</feature>
<protein>
    <recommendedName>
        <fullName evidence="4">DUF2232 domain-containing protein</fullName>
    </recommendedName>
</protein>